<evidence type="ECO:0000256" key="5">
    <source>
        <dbReference type="SAM" id="MobiDB-lite"/>
    </source>
</evidence>
<organism evidence="7 8">
    <name type="scientific">Olea europaea subsp. europaea</name>
    <dbReference type="NCBI Taxonomy" id="158383"/>
    <lineage>
        <taxon>Eukaryota</taxon>
        <taxon>Viridiplantae</taxon>
        <taxon>Streptophyta</taxon>
        <taxon>Embryophyta</taxon>
        <taxon>Tracheophyta</taxon>
        <taxon>Spermatophyta</taxon>
        <taxon>Magnoliopsida</taxon>
        <taxon>eudicotyledons</taxon>
        <taxon>Gunneridae</taxon>
        <taxon>Pentapetalae</taxon>
        <taxon>asterids</taxon>
        <taxon>lamiids</taxon>
        <taxon>Lamiales</taxon>
        <taxon>Oleaceae</taxon>
        <taxon>Oleeae</taxon>
        <taxon>Olea</taxon>
    </lineage>
</organism>
<keyword evidence="8" id="KW-1185">Reference proteome</keyword>
<dbReference type="PANTHER" id="PTHR46412">
    <property type="entry name" value="BES1-INTERACTING MYC-LIKE PROTEIN"/>
    <property type="match status" value="1"/>
</dbReference>
<keyword evidence="4" id="KW-0539">Nucleus</keyword>
<gene>
    <name evidence="7" type="ORF">OLEA9_A108340</name>
</gene>
<dbReference type="AlphaFoldDB" id="A0A8S0PX80"/>
<dbReference type="GO" id="GO:0046983">
    <property type="term" value="F:protein dimerization activity"/>
    <property type="evidence" value="ECO:0007669"/>
    <property type="project" value="InterPro"/>
</dbReference>
<evidence type="ECO:0000313" key="7">
    <source>
        <dbReference type="EMBL" id="CAA2959166.1"/>
    </source>
</evidence>
<dbReference type="InterPro" id="IPR036638">
    <property type="entry name" value="HLH_DNA-bd_sf"/>
</dbReference>
<name>A0A8S0PX80_OLEEU</name>
<dbReference type="OrthoDB" id="690068at2759"/>
<accession>A0A8S0PX80</accession>
<protein>
    <submittedName>
        <fullName evidence="7">Transcription factor BIM2</fullName>
    </submittedName>
</protein>
<evidence type="ECO:0000256" key="1">
    <source>
        <dbReference type="ARBA" id="ARBA00004123"/>
    </source>
</evidence>
<dbReference type="InterPro" id="IPR044295">
    <property type="entry name" value="BIM1/2/3"/>
</dbReference>
<dbReference type="InterPro" id="IPR011598">
    <property type="entry name" value="bHLH_dom"/>
</dbReference>
<feature type="region of interest" description="Disordered" evidence="5">
    <location>
        <begin position="1"/>
        <end position="37"/>
    </location>
</feature>
<dbReference type="GO" id="GO:0006351">
    <property type="term" value="P:DNA-templated transcription"/>
    <property type="evidence" value="ECO:0007669"/>
    <property type="project" value="InterPro"/>
</dbReference>
<evidence type="ECO:0000256" key="2">
    <source>
        <dbReference type="ARBA" id="ARBA00023015"/>
    </source>
</evidence>
<evidence type="ECO:0000256" key="3">
    <source>
        <dbReference type="ARBA" id="ARBA00023163"/>
    </source>
</evidence>
<comment type="subcellular location">
    <subcellularLocation>
        <location evidence="1">Nucleus</location>
    </subcellularLocation>
</comment>
<dbReference type="Gramene" id="OE9A108340T1">
    <property type="protein sequence ID" value="OE9A108340C1"/>
    <property type="gene ID" value="OE9A108340"/>
</dbReference>
<dbReference type="PANTHER" id="PTHR46412:SF6">
    <property type="entry name" value="TRANSCRIPTION FACTOR BIM2"/>
    <property type="match status" value="1"/>
</dbReference>
<dbReference type="Proteomes" id="UP000594638">
    <property type="component" value="Unassembled WGS sequence"/>
</dbReference>
<dbReference type="EMBL" id="CACTIH010000309">
    <property type="protein sequence ID" value="CAA2959166.1"/>
    <property type="molecule type" value="Genomic_DNA"/>
</dbReference>
<keyword evidence="2" id="KW-0805">Transcription regulation</keyword>
<dbReference type="Pfam" id="PF00010">
    <property type="entry name" value="HLH"/>
    <property type="match status" value="1"/>
</dbReference>
<feature type="domain" description="BHLH" evidence="6">
    <location>
        <begin position="24"/>
        <end position="66"/>
    </location>
</feature>
<dbReference type="GO" id="GO:0005634">
    <property type="term" value="C:nucleus"/>
    <property type="evidence" value="ECO:0007669"/>
    <property type="project" value="UniProtKB-SubCell"/>
</dbReference>
<proteinExistence type="predicted"/>
<reference evidence="7 8" key="1">
    <citation type="submission" date="2019-12" db="EMBL/GenBank/DDBJ databases">
        <authorList>
            <person name="Alioto T."/>
            <person name="Alioto T."/>
            <person name="Gomez Garrido J."/>
        </authorList>
    </citation>
    <scope>NUCLEOTIDE SEQUENCE [LARGE SCALE GENOMIC DNA]</scope>
</reference>
<sequence>MKSGKGHQEEEEEVDEEFCARKDAMPSTNNAKEQRRRSKINERFQLLRELIPNSNQERDTASFYWR</sequence>
<dbReference type="PROSITE" id="PS50888">
    <property type="entry name" value="BHLH"/>
    <property type="match status" value="1"/>
</dbReference>
<dbReference type="Gene3D" id="4.10.280.10">
    <property type="entry name" value="Helix-loop-helix DNA-binding domain"/>
    <property type="match status" value="1"/>
</dbReference>
<dbReference type="GO" id="GO:0003700">
    <property type="term" value="F:DNA-binding transcription factor activity"/>
    <property type="evidence" value="ECO:0007669"/>
    <property type="project" value="InterPro"/>
</dbReference>
<evidence type="ECO:0000313" key="8">
    <source>
        <dbReference type="Proteomes" id="UP000594638"/>
    </source>
</evidence>
<dbReference type="SUPFAM" id="SSF47459">
    <property type="entry name" value="HLH, helix-loop-helix DNA-binding domain"/>
    <property type="match status" value="1"/>
</dbReference>
<evidence type="ECO:0000259" key="6">
    <source>
        <dbReference type="PROSITE" id="PS50888"/>
    </source>
</evidence>
<keyword evidence="3" id="KW-0804">Transcription</keyword>
<evidence type="ECO:0000256" key="4">
    <source>
        <dbReference type="ARBA" id="ARBA00023242"/>
    </source>
</evidence>
<comment type="caution">
    <text evidence="7">The sequence shown here is derived from an EMBL/GenBank/DDBJ whole genome shotgun (WGS) entry which is preliminary data.</text>
</comment>